<evidence type="ECO:0000313" key="12">
    <source>
        <dbReference type="Proteomes" id="UP000053831"/>
    </source>
</evidence>
<feature type="transmembrane region" description="Helical" evidence="9">
    <location>
        <begin position="212"/>
        <end position="229"/>
    </location>
</feature>
<dbReference type="Pfam" id="PF00023">
    <property type="entry name" value="Ank"/>
    <property type="match status" value="1"/>
</dbReference>
<dbReference type="Gene3D" id="1.25.40.20">
    <property type="entry name" value="Ankyrin repeat-containing domain"/>
    <property type="match status" value="1"/>
</dbReference>
<dbReference type="AlphaFoldDB" id="A0A0M8N3I3"/>
<evidence type="ECO:0000256" key="6">
    <source>
        <dbReference type="ARBA" id="ARBA00023136"/>
    </source>
</evidence>
<dbReference type="PROSITE" id="PS50088">
    <property type="entry name" value="ANK_REPEAT"/>
    <property type="match status" value="2"/>
</dbReference>
<dbReference type="Pfam" id="PF03600">
    <property type="entry name" value="CitMHS"/>
    <property type="match status" value="1"/>
</dbReference>
<feature type="transmembrane region" description="Helical" evidence="9">
    <location>
        <begin position="90"/>
        <end position="111"/>
    </location>
</feature>
<dbReference type="Pfam" id="PF12796">
    <property type="entry name" value="Ank_2"/>
    <property type="match status" value="1"/>
</dbReference>
<evidence type="ECO:0000256" key="4">
    <source>
        <dbReference type="ARBA" id="ARBA00022692"/>
    </source>
</evidence>
<keyword evidence="7" id="KW-0040">ANK repeat</keyword>
<feature type="domain" description="Citrate transporter-like" evidence="10">
    <location>
        <begin position="130"/>
        <end position="420"/>
    </location>
</feature>
<evidence type="ECO:0000256" key="7">
    <source>
        <dbReference type="PROSITE-ProRule" id="PRU00023"/>
    </source>
</evidence>
<evidence type="ECO:0000256" key="9">
    <source>
        <dbReference type="SAM" id="Phobius"/>
    </source>
</evidence>
<dbReference type="SUPFAM" id="SSF48403">
    <property type="entry name" value="Ankyrin repeat"/>
    <property type="match status" value="1"/>
</dbReference>
<feature type="transmembrane region" description="Helical" evidence="9">
    <location>
        <begin position="249"/>
        <end position="273"/>
    </location>
</feature>
<keyword evidence="3" id="KW-1003">Cell membrane</keyword>
<feature type="compositionally biased region" description="Basic residues" evidence="8">
    <location>
        <begin position="925"/>
        <end position="936"/>
    </location>
</feature>
<keyword evidence="5 9" id="KW-1133">Transmembrane helix</keyword>
<feature type="region of interest" description="Disordered" evidence="8">
    <location>
        <begin position="878"/>
        <end position="936"/>
    </location>
</feature>
<feature type="transmembrane region" description="Helical" evidence="9">
    <location>
        <begin position="21"/>
        <end position="42"/>
    </location>
</feature>
<proteinExistence type="predicted"/>
<comment type="subcellular location">
    <subcellularLocation>
        <location evidence="1">Cell membrane</location>
        <topology evidence="1">Multi-pass membrane protein</topology>
    </subcellularLocation>
</comment>
<evidence type="ECO:0000256" key="3">
    <source>
        <dbReference type="ARBA" id="ARBA00022475"/>
    </source>
</evidence>
<keyword evidence="11" id="KW-0407">Ion channel</keyword>
<feature type="transmembrane region" description="Helical" evidence="9">
    <location>
        <begin position="338"/>
        <end position="361"/>
    </location>
</feature>
<feature type="transmembrane region" description="Helical" evidence="9">
    <location>
        <begin position="131"/>
        <end position="151"/>
    </location>
</feature>
<feature type="repeat" description="ANK" evidence="7">
    <location>
        <begin position="664"/>
        <end position="696"/>
    </location>
</feature>
<evidence type="ECO:0000256" key="2">
    <source>
        <dbReference type="ARBA" id="ARBA00022448"/>
    </source>
</evidence>
<dbReference type="InterPro" id="IPR036770">
    <property type="entry name" value="Ankyrin_rpt-contain_sf"/>
</dbReference>
<evidence type="ECO:0000313" key="11">
    <source>
        <dbReference type="EMBL" id="KOS22417.1"/>
    </source>
</evidence>
<keyword evidence="12" id="KW-1185">Reference proteome</keyword>
<evidence type="ECO:0000256" key="1">
    <source>
        <dbReference type="ARBA" id="ARBA00004651"/>
    </source>
</evidence>
<dbReference type="EMBL" id="LGSR01000006">
    <property type="protein sequence ID" value="KOS22417.1"/>
    <property type="molecule type" value="Genomic_DNA"/>
</dbReference>
<keyword evidence="6 9" id="KW-0472">Membrane</keyword>
<dbReference type="STRING" id="150374.A0A0M8N3I3"/>
<dbReference type="InterPro" id="IPR002110">
    <property type="entry name" value="Ankyrin_rpt"/>
</dbReference>
<feature type="transmembrane region" description="Helical" evidence="9">
    <location>
        <begin position="171"/>
        <end position="200"/>
    </location>
</feature>
<protein>
    <submittedName>
        <fullName evidence="11">Potassium channel KOR1</fullName>
    </submittedName>
</protein>
<evidence type="ECO:0000256" key="8">
    <source>
        <dbReference type="SAM" id="MobiDB-lite"/>
    </source>
</evidence>
<evidence type="ECO:0000256" key="5">
    <source>
        <dbReference type="ARBA" id="ARBA00022989"/>
    </source>
</evidence>
<dbReference type="PANTHER" id="PTHR43302:SF5">
    <property type="entry name" value="TRANSPORTER ARSB-RELATED"/>
    <property type="match status" value="1"/>
</dbReference>
<dbReference type="Proteomes" id="UP000053831">
    <property type="component" value="Unassembled WGS sequence"/>
</dbReference>
<organism evidence="11 12">
    <name type="scientific">Escovopsis weberi</name>
    <dbReference type="NCBI Taxonomy" id="150374"/>
    <lineage>
        <taxon>Eukaryota</taxon>
        <taxon>Fungi</taxon>
        <taxon>Dikarya</taxon>
        <taxon>Ascomycota</taxon>
        <taxon>Pezizomycotina</taxon>
        <taxon>Sordariomycetes</taxon>
        <taxon>Hypocreomycetidae</taxon>
        <taxon>Hypocreales</taxon>
        <taxon>Hypocreaceae</taxon>
        <taxon>Escovopsis</taxon>
    </lineage>
</organism>
<gene>
    <name evidence="11" type="ORF">ESCO_002068</name>
</gene>
<feature type="region of interest" description="Disordered" evidence="8">
    <location>
        <begin position="811"/>
        <end position="864"/>
    </location>
</feature>
<accession>A0A0M8N3I3</accession>
<feature type="compositionally biased region" description="Low complexity" evidence="8">
    <location>
        <begin position="905"/>
        <end position="916"/>
    </location>
</feature>
<dbReference type="PROSITE" id="PS50297">
    <property type="entry name" value="ANK_REP_REGION"/>
    <property type="match status" value="2"/>
</dbReference>
<comment type="caution">
    <text evidence="11">The sequence shown here is derived from an EMBL/GenBank/DDBJ whole genome shotgun (WGS) entry which is preliminary data.</text>
</comment>
<dbReference type="InterPro" id="IPR004680">
    <property type="entry name" value="Cit_transptr-like_dom"/>
</dbReference>
<feature type="repeat" description="ANK" evidence="7">
    <location>
        <begin position="596"/>
        <end position="628"/>
    </location>
</feature>
<sequence>MEPHHGLDLTNTAQIRDWRSIVTLIVFVLTNINVLFPFHISIHIPRKLSDLVLDALAAVRIIRLKQHSHLSQDGTANGTTGPGPFVRLNFPMNFVTAPLIADLFLLAISAIGRKEVHDGTLGADHISPIDIMAFFITLAYIAISIDASGLIRYLALKVLQLGGQAGHRLFFYLYVFFFILGSFIGNDPIILSGTAFLAYMTRVSSNIAHPRAWIHTQFAIANIASAILVSSNPTNLVLAGAFEIKFIHYTANMIVPVVVTAALLFPFLLYVVFREGTLIPRSIEMHSLPQEALARKPVNPNIPYARAFDRDEGSLPGSKTEILSLEEIMNPFLDKRGAVFAVLLSLPFALVPFAFCMFVLVQGLVSKGWVAVFAHGWDQWVRKTGTVGAVGGMGFLSVVLSNFAGTNIGTTILLSRVIQSWLAIHKYQGTFVSERNFWATVYSMALGVNYGAFSAAPIEVWRHQREESRHHLNPQLPEDNVLSRLFIRGVKAFPETPFLTYLGFLLALGANPNVICDRGLAPIHVTVSMRPAWQHFSALSSINGRVGCGQLLWNEQVAMTIGKLLRHGADPNLQSQIIWRHRCGHACWQSLDCQHRGQRPLHYAAASGNAHAITLFLREGADRDLPDNEGYIPFYQAMAQGHDLVGFLLLLGRGNPGPFVSSLQQSSPLHIACRFARHDMVYKLLSWNADPNARDSLGRTPLHEALLQDIPSLRYSIVKTLNYLSKAGADIGAVTSSGQSAHHLGRTHPIDEVRQLFQSVDRHELLAMYAASSCFWRDVRGAFGRYLYHPLEDMCIMSTIGSGISSVSLAQSTDSSRSAKVPVKKAAKKSHKKEAAQKASPRPSFGDLPPLVAGGPSPKSQHKSKSALFWANLKLNKSAPTRPQGAATDEKSTRPRMSRMESVGSTMTMTAESSTSVQATDSRQRPRKKKWVRLDV</sequence>
<dbReference type="GO" id="GO:0005886">
    <property type="term" value="C:plasma membrane"/>
    <property type="evidence" value="ECO:0007669"/>
    <property type="project" value="UniProtKB-SubCell"/>
</dbReference>
<dbReference type="SMART" id="SM00248">
    <property type="entry name" value="ANK"/>
    <property type="match status" value="3"/>
</dbReference>
<dbReference type="PANTHER" id="PTHR43302">
    <property type="entry name" value="TRANSPORTER ARSB-RELATED"/>
    <property type="match status" value="1"/>
</dbReference>
<keyword evidence="4 9" id="KW-0812">Transmembrane</keyword>
<reference evidence="11 12" key="1">
    <citation type="submission" date="2015-07" db="EMBL/GenBank/DDBJ databases">
        <title>The genome of the fungus Escovopsis weberi, a specialized disease agent of ant agriculture.</title>
        <authorList>
            <person name="de Man T.J."/>
            <person name="Stajich J.E."/>
            <person name="Kubicek C.P."/>
            <person name="Chenthamara K."/>
            <person name="Atanasova L."/>
            <person name="Druzhinina I.S."/>
            <person name="Birnbaum S."/>
            <person name="Barribeau S.M."/>
            <person name="Teiling C."/>
            <person name="Suen G."/>
            <person name="Currie C."/>
            <person name="Gerardo N.M."/>
        </authorList>
    </citation>
    <scope>NUCLEOTIDE SEQUENCE [LARGE SCALE GENOMIC DNA]</scope>
</reference>
<evidence type="ECO:0000259" key="10">
    <source>
        <dbReference type="Pfam" id="PF03600"/>
    </source>
</evidence>
<dbReference type="OrthoDB" id="442352at2759"/>
<keyword evidence="2" id="KW-0813">Transport</keyword>
<feature type="compositionally biased region" description="Basic residues" evidence="8">
    <location>
        <begin position="822"/>
        <end position="832"/>
    </location>
</feature>
<name>A0A0M8N3I3_ESCWE</name>
<dbReference type="GO" id="GO:0034220">
    <property type="term" value="P:monoatomic ion transmembrane transport"/>
    <property type="evidence" value="ECO:0007669"/>
    <property type="project" value="UniProtKB-KW"/>
</dbReference>
<keyword evidence="11" id="KW-0406">Ion transport</keyword>